<dbReference type="Proteomes" id="UP000694422">
    <property type="component" value="Unplaced"/>
</dbReference>
<reference evidence="4" key="1">
    <citation type="submission" date="2025-08" db="UniProtKB">
        <authorList>
            <consortium name="Ensembl"/>
        </authorList>
    </citation>
    <scope>IDENTIFICATION</scope>
</reference>
<evidence type="ECO:0000256" key="1">
    <source>
        <dbReference type="ARBA" id="ARBA00004502"/>
    </source>
</evidence>
<keyword evidence="3" id="KW-0551">Lipid droplet</keyword>
<dbReference type="PANTHER" id="PTHR47138">
    <property type="entry name" value="PERILIPIN-1"/>
    <property type="match status" value="1"/>
</dbReference>
<dbReference type="InterPro" id="IPR004279">
    <property type="entry name" value="Perilipin"/>
</dbReference>
<reference evidence="4" key="2">
    <citation type="submission" date="2025-09" db="UniProtKB">
        <authorList>
            <consortium name="Ensembl"/>
        </authorList>
    </citation>
    <scope>IDENTIFICATION</scope>
</reference>
<comment type="similarity">
    <text evidence="2">Belongs to the perilipin family.</text>
</comment>
<comment type="subcellular location">
    <subcellularLocation>
        <location evidence="1">Lipid droplet</location>
    </subcellularLocation>
</comment>
<evidence type="ECO:0000256" key="2">
    <source>
        <dbReference type="ARBA" id="ARBA00006311"/>
    </source>
</evidence>
<dbReference type="GO" id="GO:0006629">
    <property type="term" value="P:lipid metabolic process"/>
    <property type="evidence" value="ECO:0007669"/>
    <property type="project" value="InterPro"/>
</dbReference>
<dbReference type="GO" id="GO:0005811">
    <property type="term" value="C:lipid droplet"/>
    <property type="evidence" value="ECO:0007669"/>
    <property type="project" value="UniProtKB-SubCell"/>
</dbReference>
<dbReference type="PANTHER" id="PTHR47138:SF1">
    <property type="entry name" value="PERILIPIN-1"/>
    <property type="match status" value="1"/>
</dbReference>
<protein>
    <recommendedName>
        <fullName evidence="6">Perilipin 1</fullName>
    </recommendedName>
</protein>
<evidence type="ECO:0000313" key="4">
    <source>
        <dbReference type="Ensembl" id="ENSSDAP00000002460.1"/>
    </source>
</evidence>
<dbReference type="Ensembl" id="ENSSDAT00000002847.1">
    <property type="protein sequence ID" value="ENSSDAP00000002460.1"/>
    <property type="gene ID" value="ENSSDAG00000002383.1"/>
</dbReference>
<evidence type="ECO:0000256" key="3">
    <source>
        <dbReference type="ARBA" id="ARBA00022677"/>
    </source>
</evidence>
<dbReference type="Pfam" id="PF03036">
    <property type="entry name" value="Perilipin"/>
    <property type="match status" value="1"/>
</dbReference>
<keyword evidence="5" id="KW-1185">Reference proteome</keyword>
<dbReference type="AlphaFoldDB" id="A0A8C9P232"/>
<accession>A0A8C9P232</accession>
<organism evidence="4 5">
    <name type="scientific">Spermophilus dauricus</name>
    <name type="common">Daurian ground squirrel</name>
    <dbReference type="NCBI Taxonomy" id="99837"/>
    <lineage>
        <taxon>Eukaryota</taxon>
        <taxon>Metazoa</taxon>
        <taxon>Chordata</taxon>
        <taxon>Craniata</taxon>
        <taxon>Vertebrata</taxon>
        <taxon>Euteleostomi</taxon>
        <taxon>Mammalia</taxon>
        <taxon>Eutheria</taxon>
        <taxon>Euarchontoglires</taxon>
        <taxon>Glires</taxon>
        <taxon>Rodentia</taxon>
        <taxon>Sciuromorpha</taxon>
        <taxon>Sciuridae</taxon>
        <taxon>Xerinae</taxon>
        <taxon>Marmotini</taxon>
        <taxon>Spermophilus</taxon>
    </lineage>
</organism>
<name>A0A8C9P232_SPEDA</name>
<evidence type="ECO:0008006" key="6">
    <source>
        <dbReference type="Google" id="ProtNLM"/>
    </source>
</evidence>
<sequence>PQENVLQRVMQLPVVSGTCECFQKTYTSTKEAHPLVASVCNAYEKGMQGASSLAGSPQHGPFLPVIAANELACRGLDHLEEKIPALQYPPEKVSPFLFPSDAYTAVTASQKGELGV</sequence>
<proteinExistence type="inferred from homology"/>
<dbReference type="InterPro" id="IPR042998">
    <property type="entry name" value="PLIN1"/>
</dbReference>
<evidence type="ECO:0000313" key="5">
    <source>
        <dbReference type="Proteomes" id="UP000694422"/>
    </source>
</evidence>